<reference evidence="3" key="1">
    <citation type="submission" date="2024-06" db="EMBL/GenBank/DDBJ databases">
        <authorList>
            <person name="Liu X."/>
            <person name="Lenzi L."/>
            <person name="Haldenby T S."/>
            <person name="Uol C."/>
        </authorList>
    </citation>
    <scope>NUCLEOTIDE SEQUENCE</scope>
</reference>
<dbReference type="InterPro" id="IPR013087">
    <property type="entry name" value="Znf_C2H2_type"/>
</dbReference>
<sequence>MPKSSSPKKSSSKSSKKGSPGKNKKSPKKKSPDVAAEIPAVVLKNVRRKLVWTGEGWPEYRFTEYRCPACRLSLLSFAQFMAHSCWRKYYQARFHLGETQAFACRTCNQVFYSHADYATHECNDHKLCHIRRYREVEEVLPIDYPDHFDFYVAWARRVDWETKPHEPDWEYSVRCSKCSNKFKSKIYYLLHSCFQFALLSPPAIRRLKTCICCRYVFLNEQQYNQHMPYCREDRAFCVDFAVTLTELACQQFVLGRHCYEYDYHLHSGAALKQREPGEPPGALPRPPDPLPPGPQISVNCFVCGFVQPNLVEYFYHPCVAGKLITPAHLELMLFCTDCHCLFTCMEDCVEHSKSCSALVFTFIRLNTPELIRLALKRWTLEVAANPYLPARQVKFMCGCCKEVFRWLDMFLEHPCPRRERYERVFLQPSALLETYTCHACHLVVFSVSEAVSHSANCKLGKRPKMIQVHYSLDEAVAALTPWMRGPQLLQFDINVGLGDWDEEMAYRAEENRIAKGIYKVGCLGKYKGSNSPSLKIARWMEKQEKQKLELPSLYGKPPAADAIQINPFASPSGCRENTIQRVHWNQRVC</sequence>
<protein>
    <recommendedName>
        <fullName evidence="2">C2H2-type domain-containing protein</fullName>
    </recommendedName>
</protein>
<gene>
    <name evidence="3" type="ORF">CDAUBV1_LOCUS6917</name>
</gene>
<dbReference type="AlphaFoldDB" id="A0AAV2TDX2"/>
<dbReference type="Proteomes" id="UP001497525">
    <property type="component" value="Unassembled WGS sequence"/>
</dbReference>
<evidence type="ECO:0000313" key="4">
    <source>
        <dbReference type="Proteomes" id="UP001497525"/>
    </source>
</evidence>
<feature type="region of interest" description="Disordered" evidence="1">
    <location>
        <begin position="1"/>
        <end position="34"/>
    </location>
</feature>
<accession>A0AAV2TDX2</accession>
<evidence type="ECO:0000313" key="3">
    <source>
        <dbReference type="EMBL" id="CAL5133657.1"/>
    </source>
</evidence>
<dbReference type="EMBL" id="CAXLJL010000157">
    <property type="protein sequence ID" value="CAL5133657.1"/>
    <property type="molecule type" value="Genomic_DNA"/>
</dbReference>
<evidence type="ECO:0000256" key="1">
    <source>
        <dbReference type="SAM" id="MobiDB-lite"/>
    </source>
</evidence>
<comment type="caution">
    <text evidence="3">The sequence shown here is derived from an EMBL/GenBank/DDBJ whole genome shotgun (WGS) entry which is preliminary data.</text>
</comment>
<proteinExistence type="predicted"/>
<name>A0AAV2TDX2_CALDB</name>
<feature type="domain" description="C2H2-type" evidence="2">
    <location>
        <begin position="104"/>
        <end position="125"/>
    </location>
</feature>
<organism evidence="3 4">
    <name type="scientific">Calicophoron daubneyi</name>
    <name type="common">Rumen fluke</name>
    <name type="synonym">Paramphistomum daubneyi</name>
    <dbReference type="NCBI Taxonomy" id="300641"/>
    <lineage>
        <taxon>Eukaryota</taxon>
        <taxon>Metazoa</taxon>
        <taxon>Spiralia</taxon>
        <taxon>Lophotrochozoa</taxon>
        <taxon>Platyhelminthes</taxon>
        <taxon>Trematoda</taxon>
        <taxon>Digenea</taxon>
        <taxon>Plagiorchiida</taxon>
        <taxon>Pronocephalata</taxon>
        <taxon>Paramphistomoidea</taxon>
        <taxon>Paramphistomidae</taxon>
        <taxon>Calicophoron</taxon>
    </lineage>
</organism>
<dbReference type="PROSITE" id="PS00028">
    <property type="entry name" value="ZINC_FINGER_C2H2_1"/>
    <property type="match status" value="1"/>
</dbReference>
<evidence type="ECO:0000259" key="2">
    <source>
        <dbReference type="PROSITE" id="PS00028"/>
    </source>
</evidence>